<dbReference type="AlphaFoldDB" id="A0A9P7DGY8"/>
<dbReference type="Proteomes" id="UP000807769">
    <property type="component" value="Unassembled WGS sequence"/>
</dbReference>
<evidence type="ECO:0000313" key="2">
    <source>
        <dbReference type="EMBL" id="KAG1792250.1"/>
    </source>
</evidence>
<feature type="compositionally biased region" description="Polar residues" evidence="1">
    <location>
        <begin position="38"/>
        <end position="59"/>
    </location>
</feature>
<protein>
    <submittedName>
        <fullName evidence="2">Uncharacterized protein</fullName>
    </submittedName>
</protein>
<sequence>EEEANREDRGNNNPEETEAGQKQPRVVTDSEDEDEPSSKQAKTVDSSKFPWTQRQSTALASLPPDIRETYQQLKNFAADPKSVINDILSTPGCPPFPPSEWLNVVQ</sequence>
<name>A0A9P7DGY8_9AGAM</name>
<dbReference type="EMBL" id="JABBWG010000512">
    <property type="protein sequence ID" value="KAG1792250.1"/>
    <property type="molecule type" value="Genomic_DNA"/>
</dbReference>
<comment type="caution">
    <text evidence="2">The sequence shown here is derived from an EMBL/GenBank/DDBJ whole genome shotgun (WGS) entry which is preliminary data.</text>
</comment>
<feature type="compositionally biased region" description="Basic and acidic residues" evidence="1">
    <location>
        <begin position="1"/>
        <end position="10"/>
    </location>
</feature>
<reference evidence="2" key="1">
    <citation type="journal article" date="2020" name="New Phytol.">
        <title>Comparative genomics reveals dynamic genome evolution in host specialist ectomycorrhizal fungi.</title>
        <authorList>
            <person name="Lofgren L.A."/>
            <person name="Nguyen N.H."/>
            <person name="Vilgalys R."/>
            <person name="Ruytinx J."/>
            <person name="Liao H.L."/>
            <person name="Branco S."/>
            <person name="Kuo A."/>
            <person name="LaButti K."/>
            <person name="Lipzen A."/>
            <person name="Andreopoulos W."/>
            <person name="Pangilinan J."/>
            <person name="Riley R."/>
            <person name="Hundley H."/>
            <person name="Na H."/>
            <person name="Barry K."/>
            <person name="Grigoriev I.V."/>
            <person name="Stajich J.E."/>
            <person name="Kennedy P.G."/>
        </authorList>
    </citation>
    <scope>NUCLEOTIDE SEQUENCE</scope>
    <source>
        <strain evidence="2">MN1</strain>
    </source>
</reference>
<accession>A0A9P7DGY8</accession>
<proteinExistence type="predicted"/>
<feature type="non-terminal residue" evidence="2">
    <location>
        <position position="1"/>
    </location>
</feature>
<gene>
    <name evidence="2" type="ORF">BJ212DRAFT_1293310</name>
</gene>
<keyword evidence="3" id="KW-1185">Reference proteome</keyword>
<evidence type="ECO:0000256" key="1">
    <source>
        <dbReference type="SAM" id="MobiDB-lite"/>
    </source>
</evidence>
<feature type="region of interest" description="Disordered" evidence="1">
    <location>
        <begin position="1"/>
        <end position="63"/>
    </location>
</feature>
<dbReference type="GeneID" id="64626181"/>
<dbReference type="RefSeq" id="XP_041184917.1">
    <property type="nucleotide sequence ID" value="XM_041332164.1"/>
</dbReference>
<evidence type="ECO:0000313" key="3">
    <source>
        <dbReference type="Proteomes" id="UP000807769"/>
    </source>
</evidence>
<dbReference type="OrthoDB" id="2355984at2759"/>
<organism evidence="2 3">
    <name type="scientific">Suillus subaureus</name>
    <dbReference type="NCBI Taxonomy" id="48587"/>
    <lineage>
        <taxon>Eukaryota</taxon>
        <taxon>Fungi</taxon>
        <taxon>Dikarya</taxon>
        <taxon>Basidiomycota</taxon>
        <taxon>Agaricomycotina</taxon>
        <taxon>Agaricomycetes</taxon>
        <taxon>Agaricomycetidae</taxon>
        <taxon>Boletales</taxon>
        <taxon>Suillineae</taxon>
        <taxon>Suillaceae</taxon>
        <taxon>Suillus</taxon>
    </lineage>
</organism>